<sequence length="119" mass="13975">MECCETLVHEVCKEARISAVENAQPAFECRVCVAREKAAWAAERKKEEAMQLQWQADKAKREMMRRRVCELRKRLEEETMGGSERTGSSQTKRGDWREDLEDFEGKDRDTGMDEDWNKN</sequence>
<proteinExistence type="predicted"/>
<dbReference type="Proteomes" id="UP001153331">
    <property type="component" value="Unassembled WGS sequence"/>
</dbReference>
<dbReference type="EMBL" id="JAPHNI010000085">
    <property type="protein sequence ID" value="KAJ8116648.1"/>
    <property type="molecule type" value="Genomic_DNA"/>
</dbReference>
<organism evidence="1 2">
    <name type="scientific">Boeremia exigua</name>
    <dbReference type="NCBI Taxonomy" id="749465"/>
    <lineage>
        <taxon>Eukaryota</taxon>
        <taxon>Fungi</taxon>
        <taxon>Dikarya</taxon>
        <taxon>Ascomycota</taxon>
        <taxon>Pezizomycotina</taxon>
        <taxon>Dothideomycetes</taxon>
        <taxon>Pleosporomycetidae</taxon>
        <taxon>Pleosporales</taxon>
        <taxon>Pleosporineae</taxon>
        <taxon>Didymellaceae</taxon>
        <taxon>Boeremia</taxon>
    </lineage>
</organism>
<protein>
    <submittedName>
        <fullName evidence="1">Uncharacterized protein</fullName>
    </submittedName>
</protein>
<evidence type="ECO:0000313" key="1">
    <source>
        <dbReference type="EMBL" id="KAJ8116648.1"/>
    </source>
</evidence>
<accession>A0ACC2INE0</accession>
<comment type="caution">
    <text evidence="1">The sequence shown here is derived from an EMBL/GenBank/DDBJ whole genome shotgun (WGS) entry which is preliminary data.</text>
</comment>
<evidence type="ECO:0000313" key="2">
    <source>
        <dbReference type="Proteomes" id="UP001153331"/>
    </source>
</evidence>
<reference evidence="1" key="1">
    <citation type="submission" date="2022-11" db="EMBL/GenBank/DDBJ databases">
        <title>Genome Sequence of Boeremia exigua.</title>
        <authorList>
            <person name="Buettner E."/>
        </authorList>
    </citation>
    <scope>NUCLEOTIDE SEQUENCE</scope>
    <source>
        <strain evidence="1">CU02</strain>
    </source>
</reference>
<name>A0ACC2INE0_9PLEO</name>
<gene>
    <name evidence="1" type="ORF">OPT61_g1975</name>
</gene>
<keyword evidence="2" id="KW-1185">Reference proteome</keyword>